<evidence type="ECO:0000313" key="2">
    <source>
        <dbReference type="EMBL" id="TVU22478.1"/>
    </source>
</evidence>
<organism evidence="2 3">
    <name type="scientific">Eragrostis curvula</name>
    <name type="common">weeping love grass</name>
    <dbReference type="NCBI Taxonomy" id="38414"/>
    <lineage>
        <taxon>Eukaryota</taxon>
        <taxon>Viridiplantae</taxon>
        <taxon>Streptophyta</taxon>
        <taxon>Embryophyta</taxon>
        <taxon>Tracheophyta</taxon>
        <taxon>Spermatophyta</taxon>
        <taxon>Magnoliopsida</taxon>
        <taxon>Liliopsida</taxon>
        <taxon>Poales</taxon>
        <taxon>Poaceae</taxon>
        <taxon>PACMAD clade</taxon>
        <taxon>Chloridoideae</taxon>
        <taxon>Eragrostideae</taxon>
        <taxon>Eragrostidinae</taxon>
        <taxon>Eragrostis</taxon>
    </lineage>
</organism>
<reference evidence="2 3" key="1">
    <citation type="journal article" date="2019" name="Sci. Rep.">
        <title>A high-quality genome of Eragrostis curvula grass provides insights into Poaceae evolution and supports new strategies to enhance forage quality.</title>
        <authorList>
            <person name="Carballo J."/>
            <person name="Santos B.A.C.M."/>
            <person name="Zappacosta D."/>
            <person name="Garbus I."/>
            <person name="Selva J.P."/>
            <person name="Gallo C.A."/>
            <person name="Diaz A."/>
            <person name="Albertini E."/>
            <person name="Caccamo M."/>
            <person name="Echenique V."/>
        </authorList>
    </citation>
    <scope>NUCLEOTIDE SEQUENCE [LARGE SCALE GENOMIC DNA]</scope>
    <source>
        <strain evidence="3">cv. Victoria</strain>
        <tissue evidence="2">Leaf</tissue>
    </source>
</reference>
<evidence type="ECO:0000313" key="3">
    <source>
        <dbReference type="Proteomes" id="UP000324897"/>
    </source>
</evidence>
<evidence type="ECO:0000256" key="1">
    <source>
        <dbReference type="SAM" id="MobiDB-lite"/>
    </source>
</evidence>
<feature type="non-terminal residue" evidence="2">
    <location>
        <position position="1"/>
    </location>
</feature>
<comment type="caution">
    <text evidence="2">The sequence shown here is derived from an EMBL/GenBank/DDBJ whole genome shotgun (WGS) entry which is preliminary data.</text>
</comment>
<dbReference type="AlphaFoldDB" id="A0A5J9UH20"/>
<dbReference type="Gramene" id="TVU22478">
    <property type="protein sequence ID" value="TVU22478"/>
    <property type="gene ID" value="EJB05_32176"/>
</dbReference>
<dbReference type="EMBL" id="RWGY01000026">
    <property type="protein sequence ID" value="TVU22478.1"/>
    <property type="molecule type" value="Genomic_DNA"/>
</dbReference>
<name>A0A5J9UH20_9POAL</name>
<sequence>MGWLLSYEEAAGGGLTVEEVDVQQVRDMALSAASPFQSPPALRRLQFLEASFTAQDKSRNGEQPGFTGHAPTPSRNCSDRKSASKLWDKLRSKVRGNARASD</sequence>
<keyword evidence="3" id="KW-1185">Reference proteome</keyword>
<dbReference type="Proteomes" id="UP000324897">
    <property type="component" value="Unassembled WGS sequence"/>
</dbReference>
<feature type="region of interest" description="Disordered" evidence="1">
    <location>
        <begin position="55"/>
        <end position="83"/>
    </location>
</feature>
<proteinExistence type="predicted"/>
<protein>
    <submittedName>
        <fullName evidence="2">Uncharacterized protein</fullName>
    </submittedName>
</protein>
<gene>
    <name evidence="2" type="ORF">EJB05_32176</name>
</gene>
<accession>A0A5J9UH20</accession>